<evidence type="ECO:0000256" key="24">
    <source>
        <dbReference type="RuleBase" id="RU363065"/>
    </source>
</evidence>
<dbReference type="InterPro" id="IPR033718">
    <property type="entry name" value="DAGK_prok"/>
</dbReference>
<dbReference type="InterPro" id="IPR000829">
    <property type="entry name" value="DAGK"/>
</dbReference>
<dbReference type="GO" id="GO:0004143">
    <property type="term" value="F:ATP-dependent diacylglycerol kinase activity"/>
    <property type="evidence" value="ECO:0007669"/>
    <property type="project" value="UniProtKB-EC"/>
</dbReference>
<feature type="binding site" evidence="23">
    <location>
        <position position="28"/>
    </location>
    <ligand>
        <name>a divalent metal cation</name>
        <dbReference type="ChEBI" id="CHEBI:60240"/>
    </ligand>
</feature>
<protein>
    <recommendedName>
        <fullName evidence="4 24">Diacylglycerol kinase</fullName>
        <ecNumber evidence="3 24">2.7.1.107</ecNumber>
    </recommendedName>
</protein>
<accession>A0A1B4XCB9</accession>
<feature type="transmembrane region" description="Helical" evidence="24">
    <location>
        <begin position="35"/>
        <end position="50"/>
    </location>
</feature>
<keyword evidence="26" id="KW-1185">Reference proteome</keyword>
<keyword evidence="5" id="KW-1003">Cell membrane</keyword>
<feature type="binding site" evidence="23">
    <location>
        <position position="76"/>
    </location>
    <ligand>
        <name>a divalent metal cation</name>
        <dbReference type="ChEBI" id="CHEBI:60240"/>
    </ligand>
</feature>
<feature type="binding site" evidence="22">
    <location>
        <position position="9"/>
    </location>
    <ligand>
        <name>ATP</name>
        <dbReference type="ChEBI" id="CHEBI:30616"/>
    </ligand>
</feature>
<dbReference type="Gene3D" id="1.10.287.3610">
    <property type="match status" value="1"/>
</dbReference>
<evidence type="ECO:0000256" key="20">
    <source>
        <dbReference type="PIRSR" id="PIRSR600829-1"/>
    </source>
</evidence>
<dbReference type="FunCoup" id="A0A1B4XCB9">
    <property type="interactions" value="141"/>
</dbReference>
<evidence type="ECO:0000256" key="23">
    <source>
        <dbReference type="PIRSR" id="PIRSR600829-4"/>
    </source>
</evidence>
<feature type="binding site" evidence="21">
    <location>
        <position position="9"/>
    </location>
    <ligand>
        <name>substrate</name>
    </ligand>
</feature>
<comment type="cofactor">
    <cofactor evidence="23">
        <name>Mg(2+)</name>
        <dbReference type="ChEBI" id="CHEBI:18420"/>
    </cofactor>
    <text evidence="23">Mn(2+), Zn(2+), Cd(2+) and Co(2+) support activity to lesser extents.</text>
</comment>
<keyword evidence="13 22" id="KW-0067">ATP-binding</keyword>
<dbReference type="OrthoDB" id="9796011at2"/>
<organism evidence="25 26">
    <name type="scientific">Sulfuricaulis limicola</name>
    <dbReference type="NCBI Taxonomy" id="1620215"/>
    <lineage>
        <taxon>Bacteria</taxon>
        <taxon>Pseudomonadati</taxon>
        <taxon>Pseudomonadota</taxon>
        <taxon>Gammaproteobacteria</taxon>
        <taxon>Acidiferrobacterales</taxon>
        <taxon>Acidiferrobacteraceae</taxon>
        <taxon>Sulfuricaulis</taxon>
    </lineage>
</organism>
<evidence type="ECO:0000256" key="4">
    <source>
        <dbReference type="ARBA" id="ARBA00017575"/>
    </source>
</evidence>
<reference evidence="25 26" key="1">
    <citation type="submission" date="2015-05" db="EMBL/GenBank/DDBJ databases">
        <title>Complete genome sequence of a sulfur-oxidizing gammaproteobacterium strain HA5.</title>
        <authorList>
            <person name="Miura A."/>
            <person name="Kojima H."/>
            <person name="Fukui M."/>
        </authorList>
    </citation>
    <scope>NUCLEOTIDE SEQUENCE [LARGE SCALE GENOMIC DNA]</scope>
    <source>
        <strain evidence="25 26">HA5</strain>
    </source>
</reference>
<evidence type="ECO:0000256" key="15">
    <source>
        <dbReference type="ARBA" id="ARBA00022989"/>
    </source>
</evidence>
<dbReference type="AlphaFoldDB" id="A0A1B4XCB9"/>
<name>A0A1B4XCB9_9GAMM</name>
<evidence type="ECO:0000256" key="21">
    <source>
        <dbReference type="PIRSR" id="PIRSR600829-2"/>
    </source>
</evidence>
<evidence type="ECO:0000313" key="26">
    <source>
        <dbReference type="Proteomes" id="UP000243180"/>
    </source>
</evidence>
<dbReference type="EMBL" id="AP014879">
    <property type="protein sequence ID" value="BAV32469.1"/>
    <property type="molecule type" value="Genomic_DNA"/>
</dbReference>
<evidence type="ECO:0000256" key="22">
    <source>
        <dbReference type="PIRSR" id="PIRSR600829-3"/>
    </source>
</evidence>
<evidence type="ECO:0000256" key="6">
    <source>
        <dbReference type="ARBA" id="ARBA00022516"/>
    </source>
</evidence>
<feature type="binding site" evidence="22">
    <location>
        <begin position="94"/>
        <end position="95"/>
    </location>
    <ligand>
        <name>ATP</name>
        <dbReference type="ChEBI" id="CHEBI:30616"/>
    </ligand>
</feature>
<evidence type="ECO:0000256" key="11">
    <source>
        <dbReference type="ARBA" id="ARBA00022741"/>
    </source>
</evidence>
<keyword evidence="19 24" id="KW-1208">Phospholipid metabolism</keyword>
<keyword evidence="18" id="KW-0594">Phospholipid biosynthesis</keyword>
<dbReference type="RefSeq" id="WP_096359147.1">
    <property type="nucleotide sequence ID" value="NZ_AP014879.1"/>
</dbReference>
<feature type="binding site" evidence="22">
    <location>
        <position position="28"/>
    </location>
    <ligand>
        <name>ATP</name>
        <dbReference type="ChEBI" id="CHEBI:30616"/>
    </ligand>
</feature>
<comment type="subcellular location">
    <subcellularLocation>
        <location evidence="1 24">Cell inner membrane</location>
        <topology evidence="1 24">Multi-pass membrane protein</topology>
    </subcellularLocation>
</comment>
<feature type="binding site" evidence="22">
    <location>
        <begin position="85"/>
        <end position="87"/>
    </location>
    <ligand>
        <name>ATP</name>
        <dbReference type="ChEBI" id="CHEBI:30616"/>
    </ligand>
</feature>
<evidence type="ECO:0000256" key="17">
    <source>
        <dbReference type="ARBA" id="ARBA00023136"/>
    </source>
</evidence>
<evidence type="ECO:0000256" key="14">
    <source>
        <dbReference type="ARBA" id="ARBA00022842"/>
    </source>
</evidence>
<keyword evidence="17 24" id="KW-0472">Membrane</keyword>
<feature type="binding site" evidence="22">
    <location>
        <position position="16"/>
    </location>
    <ligand>
        <name>ATP</name>
        <dbReference type="ChEBI" id="CHEBI:30616"/>
    </ligand>
</feature>
<keyword evidence="9 24" id="KW-0812">Transmembrane</keyword>
<dbReference type="InParanoid" id="A0A1B4XCB9"/>
<feature type="binding site" evidence="21">
    <location>
        <position position="69"/>
    </location>
    <ligand>
        <name>substrate</name>
    </ligand>
</feature>
<sequence length="121" mass="13146">MKGLFDLGRVWRAAGYSAAGFRAALKNEAAFRQELALFIILAPLGLWLGRDGVERSLLVGSLMLVLLVELLNSAIEAVVNRVGREPHELSGQAKDIASAAVFVSLILVVVVWALVLTDHYF</sequence>
<keyword evidence="7 24" id="KW-0997">Cell inner membrane</keyword>
<evidence type="ECO:0000256" key="12">
    <source>
        <dbReference type="ARBA" id="ARBA00022777"/>
    </source>
</evidence>
<dbReference type="EC" id="2.7.1.107" evidence="3 24"/>
<keyword evidence="8 24" id="KW-0808">Transferase</keyword>
<evidence type="ECO:0000256" key="19">
    <source>
        <dbReference type="ARBA" id="ARBA00023264"/>
    </source>
</evidence>
<keyword evidence="6" id="KW-0444">Lipid biosynthesis</keyword>
<dbReference type="CDD" id="cd14264">
    <property type="entry name" value="DAGK_IM"/>
    <property type="match status" value="1"/>
</dbReference>
<proteinExistence type="inferred from homology"/>
<evidence type="ECO:0000256" key="1">
    <source>
        <dbReference type="ARBA" id="ARBA00004429"/>
    </source>
</evidence>
<comment type="function">
    <text evidence="24">Catalyzes the ATP-dependent phosphorylation of sn-l,2-diacylglycerol (DAG) to phosphatidic acid. Involved in the recycling of diacylglycerol produced as a by-product during membrane-derived oligosaccharide (MDO) biosynthesis.</text>
</comment>
<evidence type="ECO:0000313" key="25">
    <source>
        <dbReference type="EMBL" id="BAV32469.1"/>
    </source>
</evidence>
<keyword evidence="15 24" id="KW-1133">Transmembrane helix</keyword>
<comment type="catalytic activity">
    <reaction evidence="24">
        <text>a 1,2-diacyl-sn-glycerol + ATP = a 1,2-diacyl-sn-glycero-3-phosphate + ADP + H(+)</text>
        <dbReference type="Rhea" id="RHEA:10272"/>
        <dbReference type="ChEBI" id="CHEBI:15378"/>
        <dbReference type="ChEBI" id="CHEBI:17815"/>
        <dbReference type="ChEBI" id="CHEBI:30616"/>
        <dbReference type="ChEBI" id="CHEBI:58608"/>
        <dbReference type="ChEBI" id="CHEBI:456216"/>
        <dbReference type="EC" id="2.7.1.107"/>
    </reaction>
</comment>
<feature type="binding site" evidence="21">
    <location>
        <begin position="30"/>
        <end position="34"/>
    </location>
    <ligand>
        <name>substrate</name>
    </ligand>
</feature>
<dbReference type="PANTHER" id="PTHR34299:SF1">
    <property type="entry name" value="DIACYLGLYCEROL KINASE"/>
    <property type="match status" value="1"/>
</dbReference>
<evidence type="ECO:0000256" key="3">
    <source>
        <dbReference type="ARBA" id="ARBA00012133"/>
    </source>
</evidence>
<keyword evidence="10 23" id="KW-0479">Metal-binding</keyword>
<keyword evidence="12 24" id="KW-0418">Kinase</keyword>
<keyword evidence="14 23" id="KW-0460">Magnesium</keyword>
<dbReference type="InterPro" id="IPR036945">
    <property type="entry name" value="DAGK_sf"/>
</dbReference>
<dbReference type="GO" id="GO:0005886">
    <property type="term" value="C:plasma membrane"/>
    <property type="evidence" value="ECO:0007669"/>
    <property type="project" value="UniProtKB-SubCell"/>
</dbReference>
<evidence type="ECO:0000256" key="7">
    <source>
        <dbReference type="ARBA" id="ARBA00022519"/>
    </source>
</evidence>
<evidence type="ECO:0000256" key="13">
    <source>
        <dbReference type="ARBA" id="ARBA00022840"/>
    </source>
</evidence>
<feature type="transmembrane region" description="Helical" evidence="24">
    <location>
        <begin position="96"/>
        <end position="115"/>
    </location>
</feature>
<evidence type="ECO:0000256" key="18">
    <source>
        <dbReference type="ARBA" id="ARBA00023209"/>
    </source>
</evidence>
<feature type="binding site" evidence="21">
    <location>
        <position position="55"/>
    </location>
    <ligand>
        <name>substrate</name>
    </ligand>
</feature>
<dbReference type="KEGG" id="slim:SCL_0145"/>
<evidence type="ECO:0000256" key="9">
    <source>
        <dbReference type="ARBA" id="ARBA00022692"/>
    </source>
</evidence>
<dbReference type="Proteomes" id="UP000243180">
    <property type="component" value="Chromosome"/>
</dbReference>
<gene>
    <name evidence="25" type="ORF">SCL_0145</name>
</gene>
<evidence type="ECO:0000256" key="16">
    <source>
        <dbReference type="ARBA" id="ARBA00023098"/>
    </source>
</evidence>
<dbReference type="PANTHER" id="PTHR34299">
    <property type="entry name" value="DIACYLGLYCEROL KINASE"/>
    <property type="match status" value="1"/>
</dbReference>
<feature type="active site" description="Proton acceptor" evidence="20">
    <location>
        <position position="69"/>
    </location>
</feature>
<dbReference type="Pfam" id="PF01219">
    <property type="entry name" value="DAGK_prokar"/>
    <property type="match status" value="1"/>
</dbReference>
<dbReference type="GO" id="GO:0005524">
    <property type="term" value="F:ATP binding"/>
    <property type="evidence" value="ECO:0007669"/>
    <property type="project" value="UniProtKB-KW"/>
</dbReference>
<keyword evidence="11 22" id="KW-0547">Nucleotide-binding</keyword>
<evidence type="ECO:0000256" key="2">
    <source>
        <dbReference type="ARBA" id="ARBA00005967"/>
    </source>
</evidence>
<feature type="binding site" evidence="21">
    <location>
        <position position="98"/>
    </location>
    <ligand>
        <name>substrate</name>
    </ligand>
</feature>
<evidence type="ECO:0000256" key="10">
    <source>
        <dbReference type="ARBA" id="ARBA00022723"/>
    </source>
</evidence>
<evidence type="ECO:0000256" key="8">
    <source>
        <dbReference type="ARBA" id="ARBA00022679"/>
    </source>
</evidence>
<comment type="similarity">
    <text evidence="2 24">Belongs to the bacterial diacylglycerol kinase family.</text>
</comment>
<feature type="transmembrane region" description="Helical" evidence="24">
    <location>
        <begin position="56"/>
        <end position="75"/>
    </location>
</feature>
<dbReference type="GO" id="GO:0046872">
    <property type="term" value="F:metal ion binding"/>
    <property type="evidence" value="ECO:0007669"/>
    <property type="project" value="UniProtKB-KW"/>
</dbReference>
<feature type="binding site" evidence="22">
    <location>
        <position position="76"/>
    </location>
    <ligand>
        <name>ATP</name>
        <dbReference type="ChEBI" id="CHEBI:30616"/>
    </ligand>
</feature>
<evidence type="ECO:0000256" key="5">
    <source>
        <dbReference type="ARBA" id="ARBA00022475"/>
    </source>
</evidence>
<dbReference type="GO" id="GO:0006654">
    <property type="term" value="P:phosphatidic acid biosynthetic process"/>
    <property type="evidence" value="ECO:0007669"/>
    <property type="project" value="InterPro"/>
</dbReference>
<keyword evidence="16 24" id="KW-0443">Lipid metabolism</keyword>